<keyword evidence="1" id="KW-1133">Transmembrane helix</keyword>
<keyword evidence="3" id="KW-1185">Reference proteome</keyword>
<protein>
    <submittedName>
        <fullName evidence="2">Uncharacterized protein</fullName>
    </submittedName>
</protein>
<proteinExistence type="predicted"/>
<name>A0AAN9SVL7_PSOTE</name>
<comment type="caution">
    <text evidence="2">The sequence shown here is derived from an EMBL/GenBank/DDBJ whole genome shotgun (WGS) entry which is preliminary data.</text>
</comment>
<sequence length="240" mass="27780">MTCNSPLDSDTLDWTHDSFLFLGLFQNQMYQQFADRCLGLCPCKRFQHSFSGGNGDSGQCYLKKQLLNEHRSPGFLGAFMLRVRLFQDYDESERAIGLVSGGSSSGEENVLERPYVEKKRKWIFEVLDVIFFLFPLLIALSVYVMQLSSDTDAASFVHLYKAETYRLVTEYWILPTPLSETYGYCCWTIHQLPKVSAINRRLIRCNRSYYICELLGQKEPARILYSSDHHLCEINAIYLL</sequence>
<keyword evidence="1" id="KW-0472">Membrane</keyword>
<organism evidence="2 3">
    <name type="scientific">Psophocarpus tetragonolobus</name>
    <name type="common">Winged bean</name>
    <name type="synonym">Dolichos tetragonolobus</name>
    <dbReference type="NCBI Taxonomy" id="3891"/>
    <lineage>
        <taxon>Eukaryota</taxon>
        <taxon>Viridiplantae</taxon>
        <taxon>Streptophyta</taxon>
        <taxon>Embryophyta</taxon>
        <taxon>Tracheophyta</taxon>
        <taxon>Spermatophyta</taxon>
        <taxon>Magnoliopsida</taxon>
        <taxon>eudicotyledons</taxon>
        <taxon>Gunneridae</taxon>
        <taxon>Pentapetalae</taxon>
        <taxon>rosids</taxon>
        <taxon>fabids</taxon>
        <taxon>Fabales</taxon>
        <taxon>Fabaceae</taxon>
        <taxon>Papilionoideae</taxon>
        <taxon>50 kb inversion clade</taxon>
        <taxon>NPAAA clade</taxon>
        <taxon>indigoferoid/millettioid clade</taxon>
        <taxon>Phaseoleae</taxon>
        <taxon>Psophocarpus</taxon>
    </lineage>
</organism>
<dbReference type="Proteomes" id="UP001386955">
    <property type="component" value="Unassembled WGS sequence"/>
</dbReference>
<gene>
    <name evidence="2" type="ORF">VNO78_12302</name>
</gene>
<reference evidence="2 3" key="1">
    <citation type="submission" date="2024-01" db="EMBL/GenBank/DDBJ databases">
        <title>The genomes of 5 underutilized Papilionoideae crops provide insights into root nodulation and disease resistanc.</title>
        <authorList>
            <person name="Jiang F."/>
        </authorList>
    </citation>
    <scope>NUCLEOTIDE SEQUENCE [LARGE SCALE GENOMIC DNA]</scope>
    <source>
        <strain evidence="2">DUOXIRENSHENG_FW03</strain>
        <tissue evidence="2">Leaves</tissue>
    </source>
</reference>
<evidence type="ECO:0000256" key="1">
    <source>
        <dbReference type="SAM" id="Phobius"/>
    </source>
</evidence>
<evidence type="ECO:0000313" key="3">
    <source>
        <dbReference type="Proteomes" id="UP001386955"/>
    </source>
</evidence>
<dbReference type="EMBL" id="JAYMYS010000003">
    <property type="protein sequence ID" value="KAK7400993.1"/>
    <property type="molecule type" value="Genomic_DNA"/>
</dbReference>
<dbReference type="AlphaFoldDB" id="A0AAN9SVL7"/>
<accession>A0AAN9SVL7</accession>
<feature type="transmembrane region" description="Helical" evidence="1">
    <location>
        <begin position="122"/>
        <end position="145"/>
    </location>
</feature>
<keyword evidence="1" id="KW-0812">Transmembrane</keyword>
<evidence type="ECO:0000313" key="2">
    <source>
        <dbReference type="EMBL" id="KAK7400993.1"/>
    </source>
</evidence>